<comment type="caution">
    <text evidence="2">The sequence shown here is derived from an EMBL/GenBank/DDBJ whole genome shotgun (WGS) entry which is preliminary data.</text>
</comment>
<evidence type="ECO:0000313" key="3">
    <source>
        <dbReference type="Proteomes" id="UP000239899"/>
    </source>
</evidence>
<keyword evidence="3" id="KW-1185">Reference proteome</keyword>
<dbReference type="AlphaFoldDB" id="A0A2P6TDK6"/>
<feature type="compositionally biased region" description="Low complexity" evidence="1">
    <location>
        <begin position="257"/>
        <end position="281"/>
    </location>
</feature>
<feature type="compositionally biased region" description="Basic residues" evidence="1">
    <location>
        <begin position="407"/>
        <end position="419"/>
    </location>
</feature>
<protein>
    <submittedName>
        <fullName evidence="2">Protein toll isoform A</fullName>
    </submittedName>
</protein>
<feature type="compositionally biased region" description="Acidic residues" evidence="1">
    <location>
        <begin position="108"/>
        <end position="123"/>
    </location>
</feature>
<feature type="compositionally biased region" description="Low complexity" evidence="1">
    <location>
        <begin position="76"/>
        <end position="92"/>
    </location>
</feature>
<organism evidence="2 3">
    <name type="scientific">Chlorella sorokiniana</name>
    <name type="common">Freshwater green alga</name>
    <dbReference type="NCBI Taxonomy" id="3076"/>
    <lineage>
        <taxon>Eukaryota</taxon>
        <taxon>Viridiplantae</taxon>
        <taxon>Chlorophyta</taxon>
        <taxon>core chlorophytes</taxon>
        <taxon>Trebouxiophyceae</taxon>
        <taxon>Chlorellales</taxon>
        <taxon>Chlorellaceae</taxon>
        <taxon>Chlorella clade</taxon>
        <taxon>Chlorella</taxon>
    </lineage>
</organism>
<feature type="region of interest" description="Disordered" evidence="1">
    <location>
        <begin position="75"/>
        <end position="203"/>
    </location>
</feature>
<evidence type="ECO:0000313" key="2">
    <source>
        <dbReference type="EMBL" id="PRW20725.1"/>
    </source>
</evidence>
<feature type="compositionally biased region" description="Low complexity" evidence="1">
    <location>
        <begin position="422"/>
        <end position="436"/>
    </location>
</feature>
<proteinExistence type="predicted"/>
<feature type="region of interest" description="Disordered" evidence="1">
    <location>
        <begin position="346"/>
        <end position="436"/>
    </location>
</feature>
<gene>
    <name evidence="2" type="ORF">C2E21_8879</name>
</gene>
<reference evidence="2 3" key="1">
    <citation type="journal article" date="2018" name="Plant J.">
        <title>Genome sequences of Chlorella sorokiniana UTEX 1602 and Micractinium conductrix SAG 241.80: implications to maltose excretion by a green alga.</title>
        <authorList>
            <person name="Arriola M.B."/>
            <person name="Velmurugan N."/>
            <person name="Zhang Y."/>
            <person name="Plunkett M.H."/>
            <person name="Hondzo H."/>
            <person name="Barney B.M."/>
        </authorList>
    </citation>
    <scope>NUCLEOTIDE SEQUENCE [LARGE SCALE GENOMIC DNA]</scope>
    <source>
        <strain evidence="3">UTEX 1602</strain>
    </source>
</reference>
<sequence length="436" mass="43752">MLTNAFHSALDVALLPARLAGRVWEAGRGSLASVACLTPGKIAGAAWTAATEGAELFMMKLRALLQRTRGGPLLLGAPEGCAEPAAPEPAATGEEDKAEQGLDSNSALEEDAPAEVAAEEPADEVVSRSEEAPLPAKDAQPEKEGEPGSDAAAPSEPATPARAPAFAPLSPREERTELAEAPSAEESLTEAADQADEPLSQVACEGVPLEDSIMLGVTADDSAAEDPAAPVVPTEAAEVPLPAAGLEAAVEAEEADVPAPEGELAPAAAPAPAEAPPTVEEVTADSQPASLSEEAQPAVADEGAALAASEAFAGEEPDLVFVVSENSEAKLIEGAEGAAAAEDALLSSLPAAPTEEQPAAKLVAAEHSAPGLKSAASSASSEAELVPAPRTPAASIVGGMRVASPSPKKKKRNPVHKVQKMLGLKSSGSSGSKSRR</sequence>
<name>A0A2P6TDK6_CHLSO</name>
<dbReference type="EMBL" id="LHPG02000022">
    <property type="protein sequence ID" value="PRW20725.1"/>
    <property type="molecule type" value="Genomic_DNA"/>
</dbReference>
<dbReference type="OrthoDB" id="10674793at2759"/>
<feature type="region of interest" description="Disordered" evidence="1">
    <location>
        <begin position="251"/>
        <end position="311"/>
    </location>
</feature>
<dbReference type="Proteomes" id="UP000239899">
    <property type="component" value="Unassembled WGS sequence"/>
</dbReference>
<feature type="compositionally biased region" description="Low complexity" evidence="1">
    <location>
        <begin position="158"/>
        <end position="168"/>
    </location>
</feature>
<evidence type="ECO:0000256" key="1">
    <source>
        <dbReference type="SAM" id="MobiDB-lite"/>
    </source>
</evidence>
<accession>A0A2P6TDK6</accession>
<feature type="compositionally biased region" description="Low complexity" evidence="1">
    <location>
        <begin position="298"/>
        <end position="311"/>
    </location>
</feature>
<feature type="compositionally biased region" description="Low complexity" evidence="1">
    <location>
        <begin position="179"/>
        <end position="192"/>
    </location>
</feature>
<feature type="compositionally biased region" description="Low complexity" evidence="1">
    <location>
        <begin position="374"/>
        <end position="384"/>
    </location>
</feature>